<keyword evidence="2" id="KW-1185">Reference proteome</keyword>
<dbReference type="STRING" id="314271.RB2654_01045"/>
<gene>
    <name evidence="1" type="ORF">RB2654_01045</name>
</gene>
<keyword evidence="1" id="KW-0808">Transferase</keyword>
<dbReference type="AlphaFoldDB" id="A3VI46"/>
<organism evidence="1 2">
    <name type="scientific">Maritimibacter alkaliphilus HTCC2654</name>
    <dbReference type="NCBI Taxonomy" id="314271"/>
    <lineage>
        <taxon>Bacteria</taxon>
        <taxon>Pseudomonadati</taxon>
        <taxon>Pseudomonadota</taxon>
        <taxon>Alphaproteobacteria</taxon>
        <taxon>Rhodobacterales</taxon>
        <taxon>Roseobacteraceae</taxon>
        <taxon>Maritimibacter</taxon>
    </lineage>
</organism>
<protein>
    <submittedName>
        <fullName evidence="1">Malate synthase</fullName>
        <ecNumber evidence="1">2.3.3.9</ecNumber>
    </submittedName>
</protein>
<evidence type="ECO:0000313" key="2">
    <source>
        <dbReference type="Proteomes" id="UP000002931"/>
    </source>
</evidence>
<accession>A3VI46</accession>
<comment type="caution">
    <text evidence="1">The sequence shown here is derived from an EMBL/GenBank/DDBJ whole genome shotgun (WGS) entry which is preliminary data.</text>
</comment>
<dbReference type="RefSeq" id="WP_008327836.1">
    <property type="nucleotide sequence ID" value="NZ_CH902578.1"/>
</dbReference>
<dbReference type="HOGENOM" id="CLU_2844693_0_0_5"/>
<dbReference type="EMBL" id="AAMT01000010">
    <property type="protein sequence ID" value="EAQ12045.1"/>
    <property type="molecule type" value="Genomic_DNA"/>
</dbReference>
<name>A3VI46_9RHOB</name>
<sequence>MPMQSVRPESDAPHSPADRLKPMLYASALVIGGAVATYAWLEASDTDLIVLPEESLNAGTRSLTP</sequence>
<evidence type="ECO:0000313" key="1">
    <source>
        <dbReference type="EMBL" id="EAQ12045.1"/>
    </source>
</evidence>
<dbReference type="Proteomes" id="UP000002931">
    <property type="component" value="Unassembled WGS sequence"/>
</dbReference>
<proteinExistence type="predicted"/>
<dbReference type="GO" id="GO:0004474">
    <property type="term" value="F:malate synthase activity"/>
    <property type="evidence" value="ECO:0007669"/>
    <property type="project" value="UniProtKB-EC"/>
</dbReference>
<reference evidence="1 2" key="1">
    <citation type="journal article" date="2010" name="J. Bacteriol.">
        <title>Genome sequences of Pelagibaca bermudensis HTCC2601T and Maritimibacter alkaliphilus HTCC2654T, the type strains of two marine Roseobacter genera.</title>
        <authorList>
            <person name="Thrash J.C."/>
            <person name="Cho J.C."/>
            <person name="Ferriera S."/>
            <person name="Johnson J."/>
            <person name="Vergin K.L."/>
            <person name="Giovannoni S.J."/>
        </authorList>
    </citation>
    <scope>NUCLEOTIDE SEQUENCE [LARGE SCALE GENOMIC DNA]</scope>
    <source>
        <strain evidence="1 2">HTCC2654</strain>
    </source>
</reference>
<dbReference type="EC" id="2.3.3.9" evidence="1"/>
<keyword evidence="1" id="KW-0012">Acyltransferase</keyword>